<feature type="domain" description="AB hydrolase-1" evidence="1">
    <location>
        <begin position="187"/>
        <end position="418"/>
    </location>
</feature>
<protein>
    <submittedName>
        <fullName evidence="2">Alpha/beta fold hydrolase</fullName>
    </submittedName>
</protein>
<dbReference type="Pfam" id="PF00561">
    <property type="entry name" value="Abhydrolase_1"/>
    <property type="match status" value="1"/>
</dbReference>
<dbReference type="InterPro" id="IPR050228">
    <property type="entry name" value="Carboxylesterase_BioH"/>
</dbReference>
<organism evidence="2 3">
    <name type="scientific">Gordonia phosphorivorans</name>
    <dbReference type="NCBI Taxonomy" id="1056982"/>
    <lineage>
        <taxon>Bacteria</taxon>
        <taxon>Bacillati</taxon>
        <taxon>Actinomycetota</taxon>
        <taxon>Actinomycetes</taxon>
        <taxon>Mycobacteriales</taxon>
        <taxon>Gordoniaceae</taxon>
        <taxon>Gordonia</taxon>
    </lineage>
</organism>
<dbReference type="InterPro" id="IPR000073">
    <property type="entry name" value="AB_hydrolase_1"/>
</dbReference>
<evidence type="ECO:0000313" key="3">
    <source>
        <dbReference type="Proteomes" id="UP001589783"/>
    </source>
</evidence>
<keyword evidence="2" id="KW-0378">Hydrolase</keyword>
<dbReference type="GO" id="GO:0016787">
    <property type="term" value="F:hydrolase activity"/>
    <property type="evidence" value="ECO:0007669"/>
    <property type="project" value="UniProtKB-KW"/>
</dbReference>
<dbReference type="EMBL" id="JBHLWV010000016">
    <property type="protein sequence ID" value="MFC0314761.1"/>
    <property type="molecule type" value="Genomic_DNA"/>
</dbReference>
<comment type="caution">
    <text evidence="2">The sequence shown here is derived from an EMBL/GenBank/DDBJ whole genome shotgun (WGS) entry which is preliminary data.</text>
</comment>
<dbReference type="Proteomes" id="UP001589783">
    <property type="component" value="Unassembled WGS sequence"/>
</dbReference>
<gene>
    <name evidence="2" type="ORF">ACFFJD_07845</name>
</gene>
<dbReference type="RefSeq" id="WP_382362812.1">
    <property type="nucleotide sequence ID" value="NZ_JBHLWV010000016.1"/>
</dbReference>
<sequence>MSDSTEFRAVARRLTAFGALHRMTGEHSTVTLNETGLTLDDGDTYLHLPAAGPLPDDLPAAWASDAAAYAALTAWLEDYLEQTYQALVIRRHYLSDLVSDPYSTEFQEQLADRFPSADQSAIAAFTAEIADLLDTQSPDEEGLDEAGSAQTGTRSPAAETFHIEVDGLTLTGDRWRAAGQSDEPRAPILMLHGGGQTRHSWNRAAAGLAALGHEVVTMDLRGHGDSGWPEDADYAVGAFTTDLVGTLSTLDLKPVIVGASLGGVTGLNTVGRYPDLAAALVLVDIVVDVEPAGIDRIKEFMGAHIDGFDNLDDVADAIAAYNPSRKRTRNLGGLTKNVRQRADGRWYWHWDPRFLQGGDESRITDVDVLSAAARAVTVPTLLVRGGQSDVVSQEGIDSMLELIPHAEVADVTDAGHMVAGDDNQVFAAAIVDFLDRHHL</sequence>
<dbReference type="PRINTS" id="PR00111">
    <property type="entry name" value="ABHYDROLASE"/>
</dbReference>
<dbReference type="SUPFAM" id="SSF53474">
    <property type="entry name" value="alpha/beta-Hydrolases"/>
    <property type="match status" value="1"/>
</dbReference>
<dbReference type="PANTHER" id="PTHR43194:SF2">
    <property type="entry name" value="PEROXISOMAL MEMBRANE PROTEIN LPX1"/>
    <property type="match status" value="1"/>
</dbReference>
<evidence type="ECO:0000259" key="1">
    <source>
        <dbReference type="Pfam" id="PF00561"/>
    </source>
</evidence>
<accession>A0ABV6H7A7</accession>
<evidence type="ECO:0000313" key="2">
    <source>
        <dbReference type="EMBL" id="MFC0314761.1"/>
    </source>
</evidence>
<dbReference type="Gene3D" id="3.40.50.1820">
    <property type="entry name" value="alpha/beta hydrolase"/>
    <property type="match status" value="1"/>
</dbReference>
<dbReference type="InterPro" id="IPR029058">
    <property type="entry name" value="AB_hydrolase_fold"/>
</dbReference>
<reference evidence="2 3" key="1">
    <citation type="submission" date="2024-09" db="EMBL/GenBank/DDBJ databases">
        <authorList>
            <person name="Sun Q."/>
            <person name="Mori K."/>
        </authorList>
    </citation>
    <scope>NUCLEOTIDE SEQUENCE [LARGE SCALE GENOMIC DNA]</scope>
    <source>
        <strain evidence="2 3">CCM 7957</strain>
    </source>
</reference>
<dbReference type="PANTHER" id="PTHR43194">
    <property type="entry name" value="HYDROLASE ALPHA/BETA FOLD FAMILY"/>
    <property type="match status" value="1"/>
</dbReference>
<name>A0ABV6H7A7_9ACTN</name>
<keyword evidence="3" id="KW-1185">Reference proteome</keyword>
<proteinExistence type="predicted"/>